<sequence length="59" mass="6834">MPDNSTIYHPKHAHRLSILLSGLDLLSDMTNHVPVPLSQPYPGYFESWHFRFSENRPAD</sequence>
<reference evidence="1" key="1">
    <citation type="submission" date="2018-05" db="EMBL/GenBank/DDBJ databases">
        <authorList>
            <person name="Lanie J.A."/>
            <person name="Ng W.-L."/>
            <person name="Kazmierczak K.M."/>
            <person name="Andrzejewski T.M."/>
            <person name="Davidsen T.M."/>
            <person name="Wayne K.J."/>
            <person name="Tettelin H."/>
            <person name="Glass J.I."/>
            <person name="Rusch D."/>
            <person name="Podicherti R."/>
            <person name="Tsui H.-C.T."/>
            <person name="Winkler M.E."/>
        </authorList>
    </citation>
    <scope>NUCLEOTIDE SEQUENCE</scope>
</reference>
<dbReference type="EMBL" id="UINC01078042">
    <property type="protein sequence ID" value="SVC18726.1"/>
    <property type="molecule type" value="Genomic_DNA"/>
</dbReference>
<dbReference type="AlphaFoldDB" id="A0A382K3Y3"/>
<accession>A0A382K3Y3</accession>
<proteinExistence type="predicted"/>
<gene>
    <name evidence="1" type="ORF">METZ01_LOCUS271580</name>
</gene>
<organism evidence="1">
    <name type="scientific">marine metagenome</name>
    <dbReference type="NCBI Taxonomy" id="408172"/>
    <lineage>
        <taxon>unclassified sequences</taxon>
        <taxon>metagenomes</taxon>
        <taxon>ecological metagenomes</taxon>
    </lineage>
</organism>
<protein>
    <submittedName>
        <fullName evidence="1">Uncharacterized protein</fullName>
    </submittedName>
</protein>
<name>A0A382K3Y3_9ZZZZ</name>
<evidence type="ECO:0000313" key="1">
    <source>
        <dbReference type="EMBL" id="SVC18726.1"/>
    </source>
</evidence>